<dbReference type="InterPro" id="IPR036597">
    <property type="entry name" value="Fido-like_dom_sf"/>
</dbReference>
<dbReference type="RefSeq" id="WP_090556385.1">
    <property type="nucleotide sequence ID" value="NZ_FNRA01000004.1"/>
</dbReference>
<evidence type="ECO:0000256" key="2">
    <source>
        <dbReference type="PIRSR" id="PIRSR640198-2"/>
    </source>
</evidence>
<dbReference type="PANTHER" id="PTHR13504">
    <property type="entry name" value="FIDO DOMAIN-CONTAINING PROTEIN DDB_G0283145"/>
    <property type="match status" value="1"/>
</dbReference>
<accession>A0A1H4CYQ9</accession>
<sequence length="265" mass="30951">MLTIKGLHIIPTDLLEQYKATISDNLLSTAFERLEDAELSTAEFSFYTSVASVYSSKIEGEPIELDSYIKHKRFNIEFQPDYTRKIDDLYLAYQFASENKPEKETFAKTHTILAKHIVSTNWLGKFRNQNMFVTTKDGRIEYVAATPFEVPSEMEKLYADLQILLDIKLTISEIFFFASMLHLVFVKIHPWNDGNGRCARLLEKWFLAQKLGNKAWFVQSEKYYYTQHETYYSNIRALGLEYPDLNYKKALPFLLMLPKSVTEKI</sequence>
<dbReference type="PANTHER" id="PTHR13504:SF38">
    <property type="entry name" value="FIDO DOMAIN-CONTAINING PROTEIN"/>
    <property type="match status" value="1"/>
</dbReference>
<evidence type="ECO:0000256" key="1">
    <source>
        <dbReference type="PIRSR" id="PIRSR640198-1"/>
    </source>
</evidence>
<name>A0A1H4CYQ9_9SPHI</name>
<dbReference type="SUPFAM" id="SSF140931">
    <property type="entry name" value="Fic-like"/>
    <property type="match status" value="1"/>
</dbReference>
<dbReference type="InterPro" id="IPR003812">
    <property type="entry name" value="Fido"/>
</dbReference>
<protein>
    <submittedName>
        <fullName evidence="4">Fic/DOC family protein</fullName>
    </submittedName>
</protein>
<feature type="domain" description="Fido" evidence="3">
    <location>
        <begin position="101"/>
        <end position="256"/>
    </location>
</feature>
<dbReference type="PROSITE" id="PS51459">
    <property type="entry name" value="FIDO"/>
    <property type="match status" value="1"/>
</dbReference>
<evidence type="ECO:0000259" key="3">
    <source>
        <dbReference type="PROSITE" id="PS51459"/>
    </source>
</evidence>
<organism evidence="4 5">
    <name type="scientific">Pedobacter hartonius</name>
    <dbReference type="NCBI Taxonomy" id="425514"/>
    <lineage>
        <taxon>Bacteria</taxon>
        <taxon>Pseudomonadati</taxon>
        <taxon>Bacteroidota</taxon>
        <taxon>Sphingobacteriia</taxon>
        <taxon>Sphingobacteriales</taxon>
        <taxon>Sphingobacteriaceae</taxon>
        <taxon>Pedobacter</taxon>
    </lineage>
</organism>
<dbReference type="Pfam" id="PF02661">
    <property type="entry name" value="Fic"/>
    <property type="match status" value="1"/>
</dbReference>
<dbReference type="Proteomes" id="UP000198850">
    <property type="component" value="Unassembled WGS sequence"/>
</dbReference>
<dbReference type="AlphaFoldDB" id="A0A1H4CYQ9"/>
<dbReference type="EMBL" id="FNRA01000004">
    <property type="protein sequence ID" value="SEA65527.1"/>
    <property type="molecule type" value="Genomic_DNA"/>
</dbReference>
<proteinExistence type="predicted"/>
<dbReference type="Gene3D" id="1.10.3290.10">
    <property type="entry name" value="Fido-like domain"/>
    <property type="match status" value="1"/>
</dbReference>
<dbReference type="GO" id="GO:0005524">
    <property type="term" value="F:ATP binding"/>
    <property type="evidence" value="ECO:0007669"/>
    <property type="project" value="UniProtKB-KW"/>
</dbReference>
<reference evidence="4 5" key="1">
    <citation type="submission" date="2016-10" db="EMBL/GenBank/DDBJ databases">
        <authorList>
            <person name="de Groot N.N."/>
        </authorList>
    </citation>
    <scope>NUCLEOTIDE SEQUENCE [LARGE SCALE GENOMIC DNA]</scope>
    <source>
        <strain evidence="4 5">DSM 19033</strain>
    </source>
</reference>
<dbReference type="STRING" id="425514.SAMN05443550_104254"/>
<feature type="binding site" evidence="2">
    <location>
        <begin position="193"/>
        <end position="200"/>
    </location>
    <ligand>
        <name>ATP</name>
        <dbReference type="ChEBI" id="CHEBI:30616"/>
    </ligand>
</feature>
<gene>
    <name evidence="4" type="ORF">SAMN05443550_104254</name>
</gene>
<keyword evidence="2" id="KW-0547">Nucleotide-binding</keyword>
<feature type="active site" evidence="1">
    <location>
        <position position="189"/>
    </location>
</feature>
<evidence type="ECO:0000313" key="5">
    <source>
        <dbReference type="Proteomes" id="UP000198850"/>
    </source>
</evidence>
<evidence type="ECO:0000313" key="4">
    <source>
        <dbReference type="EMBL" id="SEA65527.1"/>
    </source>
</evidence>
<dbReference type="InterPro" id="IPR040198">
    <property type="entry name" value="Fido_containing"/>
</dbReference>
<dbReference type="OrthoDB" id="9814400at2"/>
<keyword evidence="5" id="KW-1185">Reference proteome</keyword>
<keyword evidence="2" id="KW-0067">ATP-binding</keyword>